<proteinExistence type="predicted"/>
<evidence type="ECO:0000256" key="1">
    <source>
        <dbReference type="SAM" id="Coils"/>
    </source>
</evidence>
<feature type="compositionally biased region" description="Polar residues" evidence="2">
    <location>
        <begin position="1215"/>
        <end position="1245"/>
    </location>
</feature>
<organism evidence="3 4">
    <name type="scientific">Strongyloides stercoralis</name>
    <name type="common">Threadworm</name>
    <dbReference type="NCBI Taxonomy" id="6248"/>
    <lineage>
        <taxon>Eukaryota</taxon>
        <taxon>Metazoa</taxon>
        <taxon>Ecdysozoa</taxon>
        <taxon>Nematoda</taxon>
        <taxon>Chromadorea</taxon>
        <taxon>Rhabditida</taxon>
        <taxon>Tylenchina</taxon>
        <taxon>Panagrolaimomorpha</taxon>
        <taxon>Strongyloidoidea</taxon>
        <taxon>Strongyloididae</taxon>
        <taxon>Strongyloides</taxon>
    </lineage>
</organism>
<dbReference type="AlphaFoldDB" id="A0AAF5DED5"/>
<feature type="region of interest" description="Disordered" evidence="2">
    <location>
        <begin position="1187"/>
        <end position="1245"/>
    </location>
</feature>
<feature type="compositionally biased region" description="Basic and acidic residues" evidence="2">
    <location>
        <begin position="1010"/>
        <end position="1023"/>
    </location>
</feature>
<dbReference type="PANTHER" id="PTHR22084">
    <property type="entry name" value="GEX INTERACTING PROTEIN PROTEIN 4"/>
    <property type="match status" value="1"/>
</dbReference>
<keyword evidence="1" id="KW-0175">Coiled coil</keyword>
<dbReference type="PANTHER" id="PTHR22084:SF1">
    <property type="entry name" value="BZIP DOMAIN-CONTAINING PROTEIN-RELATED"/>
    <property type="match status" value="1"/>
</dbReference>
<protein>
    <submittedName>
        <fullName evidence="4">Uncharacterized protein</fullName>
    </submittedName>
</protein>
<feature type="compositionally biased region" description="Basic residues" evidence="2">
    <location>
        <begin position="476"/>
        <end position="489"/>
    </location>
</feature>
<feature type="region of interest" description="Disordered" evidence="2">
    <location>
        <begin position="1003"/>
        <end position="1042"/>
    </location>
</feature>
<dbReference type="WBParaSite" id="TCONS_00011292.p1">
    <property type="protein sequence ID" value="TCONS_00011292.p1"/>
    <property type="gene ID" value="XLOC_005563"/>
</dbReference>
<dbReference type="Proteomes" id="UP000035681">
    <property type="component" value="Unplaced"/>
</dbReference>
<feature type="region of interest" description="Disordered" evidence="2">
    <location>
        <begin position="462"/>
        <end position="491"/>
    </location>
</feature>
<feature type="compositionally biased region" description="Basic and acidic residues" evidence="2">
    <location>
        <begin position="1729"/>
        <end position="1753"/>
    </location>
</feature>
<accession>A0AAF5DED5</accession>
<feature type="region of interest" description="Disordered" evidence="2">
    <location>
        <begin position="1694"/>
        <end position="1753"/>
    </location>
</feature>
<feature type="compositionally biased region" description="Basic and acidic residues" evidence="2">
    <location>
        <begin position="1694"/>
        <end position="1715"/>
    </location>
</feature>
<evidence type="ECO:0000256" key="2">
    <source>
        <dbReference type="SAM" id="MobiDB-lite"/>
    </source>
</evidence>
<feature type="compositionally biased region" description="Basic and acidic residues" evidence="2">
    <location>
        <begin position="462"/>
        <end position="475"/>
    </location>
</feature>
<sequence>MNGSYNGQSNIIIQQSNYIDNSFCPGTDDGIPPISSNNNIQITSSGPEKNISSNINHIIQQDNLINRNSILHQSHHNQNIYETPNSFHQSYHHLSDYQNDNTIPNTSSTIGVQYTSVDSNPTSSGSIITFNSIKNSRILHNSSSHQIILTPPEEEAPSIVQKYNSSGKLISVTRNNNNINGSLPITTSTTYLEHHPNSILLSSNDIDNTNHHQVSEPNYITTTTSRSHVSSTPTYYIETIKNSPITSSPINGSHMVYRTHTTICNNNQNIKHNSILESSNNNCIRERREPSRVICNIGNNNFNTSNLRQYNSPNNYDKTQQNISCESENMIKNSIHKNSIKNNSNNNNNNNIERMEYTPFSLSDINIIINNNNNSGSSSSQKISNNESGKKQINNYIIDSQNVEKILLPGEDSMKMIKKSNKVEKFRESNKGNKLEEDHKKQDVAKQQRLEAKRARQAEVARKRYHNLSEEEKKELNKKRTFAQKMKRQRDKEMMELDNILRQSNDIIEDPEINKTLKSKKMRARWAEAARARYHRMTPEEKKIYNLKRRMKQLSSNILDNEDMTPEERQKMLQKNLKEQNAKKAEAARLRYHAMTEEQKRAYNKKRTEALRRKRDEEEKLLSIPVKNITKDTWEKAQKILTRNEKRAAAARLRYQKMTPEERKLYNRRKPKNNISNDNEFYHSENFNDDKLCYDDHSDKTFSISSSSVGCSLEENDVFSNIEQDVLRRTHIAKQTLIRQNNYNIQKKVGKKRNNSNININNCSNFTTQLHQSCEDQLILNDLPTHSMSNSGDIVYSQEELVQILPESLSIESNLSIFGDSISISRIKLLKKNKVLFEIINMYDVNMNHSTISGATYYTTSVVDSDSGSPTENGTLHFQNMTPVTYTSNNGTNYYTTTQASVYGSPVMSNNDKNEYVVISNNSLHGDNTHHMNNHSVIHCHDIKEEVDSMGIGRSQHLEIGGGGNGYLVQQPTTSHGMIHQGGSQNDLYDYFVEQGLSNEDSLGSNSGLYHDELNSNTHHSDNTRNSYDMDDDMKNDGGVLDEQRAKEVEELEDILRKSNDIQRDVTISDIKKSKTQKSPNVGRKKRLSLSTVEERAKEKGLDPEALRIQIVQQNAKKAEAARMRYHRMNPEEKRIYNQRRTEAFRRRRMEEEMLLSTPAGRISQDALKKAQQIMMRNAKRAELARLRYHKMTPEERKAYNQRRSNAKRKRSSSLATSQGGASVNSQDFSMNSDAGNNSEDNNSFIRTSEQNINNSQIDKTDTNIKIDEHLVETNSCSKISTGRIKQCSFDFPEGICIFEDTLRSLEEDVLRRTQLAKDALIRKKAQEPSNIGENNTNKQQDLNISIEEEDDEEQLQHQLINQPGSHNTVMMHQQPVQMGRMSQIPVQQNIPLQTAQIVTVDGQNGQQYANLPPGAQVIILGHNQQFLTTDDLGHGTTVLQDGTKIIPVTPSNQPQTVYIQHLENGQIIQTIEPPPMQVIQMTDVNGQIIQQPLTVMPIRGHQQPLAFEQQGNIIIHQSPIIEKNHHDVQGDGRVRNHMYQEIQTSHPNTIHINNRHQMQIIEMKNDCEEDTISPIIDQVCVEAANNDIRSAITDEKSEKLAAQRARRAARARQRYHQMSDEDRKKFNAKRAIALRKARQRDEELCQLYDAAQQTGAVIDEKTMQEILEAQRRRSRRAEAARLKYQRMTVEERKEYNAMRDAQRRQRKRRLEEQQMKNGDGNSSMDLLDGQHHDDDHDLSDLHEDSIIGDDNHVNNSNDMSIVYTQYEVYDNQMQSNWDA</sequence>
<evidence type="ECO:0000313" key="4">
    <source>
        <dbReference type="WBParaSite" id="TCONS_00011292.p1"/>
    </source>
</evidence>
<feature type="compositionally biased region" description="Basic and acidic residues" evidence="2">
    <location>
        <begin position="1187"/>
        <end position="1199"/>
    </location>
</feature>
<keyword evidence="3" id="KW-1185">Reference proteome</keyword>
<evidence type="ECO:0000313" key="3">
    <source>
        <dbReference type="Proteomes" id="UP000035681"/>
    </source>
</evidence>
<feature type="coiled-coil region" evidence="1">
    <location>
        <begin position="570"/>
        <end position="620"/>
    </location>
</feature>
<name>A0AAF5DED5_STRER</name>
<reference evidence="4" key="1">
    <citation type="submission" date="2024-02" db="UniProtKB">
        <authorList>
            <consortium name="WormBaseParasite"/>
        </authorList>
    </citation>
    <scope>IDENTIFICATION</scope>
</reference>